<evidence type="ECO:0000313" key="2">
    <source>
        <dbReference type="EMBL" id="MDQ0160903.1"/>
    </source>
</evidence>
<gene>
    <name evidence="2" type="ORF">J2S77_002910</name>
</gene>
<dbReference type="InterPro" id="IPR036513">
    <property type="entry name" value="STAS_dom_sf"/>
</dbReference>
<organism evidence="2 3">
    <name type="scientific">Alkalibacillus salilacus</name>
    <dbReference type="NCBI Taxonomy" id="284582"/>
    <lineage>
        <taxon>Bacteria</taxon>
        <taxon>Bacillati</taxon>
        <taxon>Bacillota</taxon>
        <taxon>Bacilli</taxon>
        <taxon>Bacillales</taxon>
        <taxon>Bacillaceae</taxon>
        <taxon>Alkalibacillus</taxon>
    </lineage>
</organism>
<accession>A0ABT9VIV7</accession>
<keyword evidence="3" id="KW-1185">Reference proteome</keyword>
<dbReference type="PROSITE" id="PS50801">
    <property type="entry name" value="STAS"/>
    <property type="match status" value="1"/>
</dbReference>
<name>A0ABT9VIV7_9BACI</name>
<dbReference type="Gene3D" id="3.30.750.24">
    <property type="entry name" value="STAS domain"/>
    <property type="match status" value="1"/>
</dbReference>
<dbReference type="PANTHER" id="PTHR33495">
    <property type="entry name" value="ANTI-SIGMA FACTOR ANTAGONIST TM_1081-RELATED-RELATED"/>
    <property type="match status" value="1"/>
</dbReference>
<evidence type="ECO:0000313" key="3">
    <source>
        <dbReference type="Proteomes" id="UP001224359"/>
    </source>
</evidence>
<sequence>MKYDLTSEDEEIELTLSGGLDLESTDLFEKEIYPVLAERLEHYKKLNINMHEVAFVDSTGVGVIIQFVNWARIHEVDVTIINMQEQVYEIFHFMQIDNILGIDILKADTLT</sequence>
<dbReference type="EMBL" id="JAUSTQ010000023">
    <property type="protein sequence ID" value="MDQ0160903.1"/>
    <property type="molecule type" value="Genomic_DNA"/>
</dbReference>
<proteinExistence type="predicted"/>
<protein>
    <submittedName>
        <fullName evidence="2">Anti-sigma B factor antagonist/stage II sporulation protein AA (Anti-sigma F factor antagonist)</fullName>
    </submittedName>
</protein>
<evidence type="ECO:0000259" key="1">
    <source>
        <dbReference type="PROSITE" id="PS50801"/>
    </source>
</evidence>
<dbReference type="PANTHER" id="PTHR33495:SF2">
    <property type="entry name" value="ANTI-SIGMA FACTOR ANTAGONIST TM_1081-RELATED"/>
    <property type="match status" value="1"/>
</dbReference>
<dbReference type="SUPFAM" id="SSF52091">
    <property type="entry name" value="SpoIIaa-like"/>
    <property type="match status" value="1"/>
</dbReference>
<reference evidence="2 3" key="1">
    <citation type="submission" date="2023-07" db="EMBL/GenBank/DDBJ databases">
        <title>Genomic Encyclopedia of Type Strains, Phase IV (KMG-IV): sequencing the most valuable type-strain genomes for metagenomic binning, comparative biology and taxonomic classification.</title>
        <authorList>
            <person name="Goeker M."/>
        </authorList>
    </citation>
    <scope>NUCLEOTIDE SEQUENCE [LARGE SCALE GENOMIC DNA]</scope>
    <source>
        <strain evidence="2 3">DSM 16460</strain>
    </source>
</reference>
<dbReference type="RefSeq" id="WP_306978479.1">
    <property type="nucleotide sequence ID" value="NZ_JAUSTQ010000023.1"/>
</dbReference>
<feature type="domain" description="STAS" evidence="1">
    <location>
        <begin position="1"/>
        <end position="111"/>
    </location>
</feature>
<dbReference type="CDD" id="cd07043">
    <property type="entry name" value="STAS_anti-anti-sigma_factors"/>
    <property type="match status" value="1"/>
</dbReference>
<dbReference type="InterPro" id="IPR002645">
    <property type="entry name" value="STAS_dom"/>
</dbReference>
<dbReference type="Pfam" id="PF01740">
    <property type="entry name" value="STAS"/>
    <property type="match status" value="1"/>
</dbReference>
<dbReference type="Proteomes" id="UP001224359">
    <property type="component" value="Unassembled WGS sequence"/>
</dbReference>
<comment type="caution">
    <text evidence="2">The sequence shown here is derived from an EMBL/GenBank/DDBJ whole genome shotgun (WGS) entry which is preliminary data.</text>
</comment>